<feature type="signal peptide" evidence="2">
    <location>
        <begin position="1"/>
        <end position="24"/>
    </location>
</feature>
<proteinExistence type="predicted"/>
<evidence type="ECO:0000313" key="4">
    <source>
        <dbReference type="Proteomes" id="UP000199473"/>
    </source>
</evidence>
<dbReference type="AlphaFoldDB" id="A0A1I4F1E4"/>
<evidence type="ECO:0000256" key="2">
    <source>
        <dbReference type="SAM" id="SignalP"/>
    </source>
</evidence>
<dbReference type="EMBL" id="FOSQ01000020">
    <property type="protein sequence ID" value="SFL10637.1"/>
    <property type="molecule type" value="Genomic_DNA"/>
</dbReference>
<evidence type="ECO:0000256" key="1">
    <source>
        <dbReference type="SAM" id="MobiDB-lite"/>
    </source>
</evidence>
<dbReference type="OrthoDB" id="7283631at2"/>
<name>A0A1I4F1E4_9PROT</name>
<accession>A0A1I4F1E4</accession>
<feature type="compositionally biased region" description="Polar residues" evidence="1">
    <location>
        <begin position="35"/>
        <end position="56"/>
    </location>
</feature>
<dbReference type="Proteomes" id="UP000199473">
    <property type="component" value="Unassembled WGS sequence"/>
</dbReference>
<feature type="chain" id="PRO_5011762189" evidence="2">
    <location>
        <begin position="25"/>
        <end position="118"/>
    </location>
</feature>
<gene>
    <name evidence="3" type="ORF">SAMN02745775_12045</name>
</gene>
<dbReference type="RefSeq" id="WP_092963180.1">
    <property type="nucleotide sequence ID" value="NZ_FOSQ01000020.1"/>
</dbReference>
<feature type="region of interest" description="Disordered" evidence="1">
    <location>
        <begin position="33"/>
        <end position="56"/>
    </location>
</feature>
<sequence length="118" mass="12117">MSTINRIAAAVFATGLLAAAPVLAQDVSYPRSVGTGENSSVEYGPAGSSNILGGGRVTTQYNSRGEATVTYLDQNLTQAPRPGQVPVQVGTGENSDTVWVPATGNAYTTRLQAFGARG</sequence>
<protein>
    <submittedName>
        <fullName evidence="3">Uncharacterized protein</fullName>
    </submittedName>
</protein>
<keyword evidence="2" id="KW-0732">Signal</keyword>
<evidence type="ECO:0000313" key="3">
    <source>
        <dbReference type="EMBL" id="SFL10637.1"/>
    </source>
</evidence>
<keyword evidence="4" id="KW-1185">Reference proteome</keyword>
<organism evidence="3 4">
    <name type="scientific">Falsiroseomonas stagni DSM 19981</name>
    <dbReference type="NCBI Taxonomy" id="1123062"/>
    <lineage>
        <taxon>Bacteria</taxon>
        <taxon>Pseudomonadati</taxon>
        <taxon>Pseudomonadota</taxon>
        <taxon>Alphaproteobacteria</taxon>
        <taxon>Acetobacterales</taxon>
        <taxon>Roseomonadaceae</taxon>
        <taxon>Falsiroseomonas</taxon>
    </lineage>
</organism>
<reference evidence="3 4" key="1">
    <citation type="submission" date="2016-10" db="EMBL/GenBank/DDBJ databases">
        <authorList>
            <person name="de Groot N.N."/>
        </authorList>
    </citation>
    <scope>NUCLEOTIDE SEQUENCE [LARGE SCALE GENOMIC DNA]</scope>
    <source>
        <strain evidence="3 4">DSM 19981</strain>
    </source>
</reference>